<dbReference type="InterPro" id="IPR036689">
    <property type="entry name" value="ESAT-6-like_sf"/>
</dbReference>
<gene>
    <name evidence="2" type="ORF">HCJ95_21940</name>
</gene>
<dbReference type="Gene3D" id="1.10.287.1060">
    <property type="entry name" value="ESAT-6-like"/>
    <property type="match status" value="1"/>
</dbReference>
<protein>
    <recommendedName>
        <fullName evidence="4">Excreted virulence factor EspC (Type VII ESX diderm)</fullName>
    </recommendedName>
</protein>
<name>A0ABX0Z0E0_STRTL</name>
<accession>A0ABX0Z0E0</accession>
<dbReference type="SUPFAM" id="SSF140453">
    <property type="entry name" value="EsxAB dimer-like"/>
    <property type="match status" value="1"/>
</dbReference>
<evidence type="ECO:0000313" key="2">
    <source>
        <dbReference type="EMBL" id="NJP16866.1"/>
    </source>
</evidence>
<feature type="compositionally biased region" description="Polar residues" evidence="1">
    <location>
        <begin position="16"/>
        <end position="29"/>
    </location>
</feature>
<evidence type="ECO:0000313" key="3">
    <source>
        <dbReference type="Proteomes" id="UP000635996"/>
    </source>
</evidence>
<comment type="caution">
    <text evidence="2">The sequence shown here is derived from an EMBL/GenBank/DDBJ whole genome shotgun (WGS) entry which is preliminary data.</text>
</comment>
<feature type="region of interest" description="Disordered" evidence="1">
    <location>
        <begin position="15"/>
        <end position="36"/>
    </location>
</feature>
<proteinExistence type="predicted"/>
<evidence type="ECO:0008006" key="4">
    <source>
        <dbReference type="Google" id="ProtNLM"/>
    </source>
</evidence>
<reference evidence="2 3" key="1">
    <citation type="submission" date="2020-03" db="EMBL/GenBank/DDBJ databases">
        <title>WGS of actinomycetes isolated from Thailand.</title>
        <authorList>
            <person name="Thawai C."/>
        </authorList>
    </citation>
    <scope>NUCLEOTIDE SEQUENCE [LARGE SCALE GENOMIC DNA]</scope>
    <source>
        <strain evidence="2 3">NBRC 13905</strain>
    </source>
</reference>
<evidence type="ECO:0000256" key="1">
    <source>
        <dbReference type="SAM" id="MobiDB-lite"/>
    </source>
</evidence>
<dbReference type="RefSeq" id="WP_168132229.1">
    <property type="nucleotide sequence ID" value="NZ_BMVZ01000026.1"/>
</dbReference>
<dbReference type="EMBL" id="JAATEL010000028">
    <property type="protein sequence ID" value="NJP16866.1"/>
    <property type="molecule type" value="Genomic_DNA"/>
</dbReference>
<dbReference type="Proteomes" id="UP000635996">
    <property type="component" value="Unassembled WGS sequence"/>
</dbReference>
<organism evidence="2 3">
    <name type="scientific">Streptomyces thermoviolaceus subsp. thermoviolaceus</name>
    <dbReference type="NCBI Taxonomy" id="66860"/>
    <lineage>
        <taxon>Bacteria</taxon>
        <taxon>Bacillati</taxon>
        <taxon>Actinomycetota</taxon>
        <taxon>Actinomycetes</taxon>
        <taxon>Kitasatosporales</taxon>
        <taxon>Streptomycetaceae</taxon>
        <taxon>Streptomyces</taxon>
    </lineage>
</organism>
<sequence>MSSFDELWGQARTKAVTRQRSSMQLNGAPTKSGGEKRLVVTSSVLEERAKKADEVRKDFAAADDDAMQQTGEVGDSLKGFKSASAFATFTSRWQSQMKYVEGLLEKDVAGALRASAQDYRAREQKEAARHRGERTLR</sequence>
<keyword evidence="3" id="KW-1185">Reference proteome</keyword>